<evidence type="ECO:0000313" key="3">
    <source>
        <dbReference type="Proteomes" id="UP001488805"/>
    </source>
</evidence>
<comment type="caution">
    <text evidence="2">The sequence shown here is derived from an EMBL/GenBank/DDBJ whole genome shotgun (WGS) entry which is preliminary data.</text>
</comment>
<gene>
    <name evidence="2" type="ORF">VZT92_017034</name>
</gene>
<reference evidence="2 3" key="1">
    <citation type="journal article" date="2024" name="Genome Biol. Evol.">
        <title>Chromosome-level genome assembly of the viviparous eelpout Zoarces viviparus.</title>
        <authorList>
            <person name="Fuhrmann N."/>
            <person name="Brasseur M.V."/>
            <person name="Bakowski C.E."/>
            <person name="Podsiadlowski L."/>
            <person name="Prost S."/>
            <person name="Krehenwinkel H."/>
            <person name="Mayer C."/>
        </authorList>
    </citation>
    <scope>NUCLEOTIDE SEQUENCE [LARGE SCALE GENOMIC DNA]</scope>
    <source>
        <strain evidence="2">NO-MEL_2022_Ind0_liver</strain>
    </source>
</reference>
<sequence length="248" mass="28235">MSKNTARQQNMQQNDKQATCTRSIYVTDKWTKQPSVPPEDHRRCISIANNPLRLEANQMASMVDYTSVYKNDFQAWKVKRRLPYKLTDSLTVNQGLVATDHPSKSRFQKSSVQVAANSKPVPQPFESVTSYRSDYVTHPVQPTHREKPVHHTKGLLSWPAVSLKPKVAWAVNQDIFDEASALFREFKTWSLENKFHGKAKEPSPPADHCNFLSTTRAGYTEHKCQRAKPVLPSTQTGETRSAFPCLHK</sequence>
<protein>
    <submittedName>
        <fullName evidence="2">Uncharacterized protein</fullName>
    </submittedName>
</protein>
<organism evidence="2 3">
    <name type="scientific">Zoarces viviparus</name>
    <name type="common">Viviparous eelpout</name>
    <name type="synonym">Blennius viviparus</name>
    <dbReference type="NCBI Taxonomy" id="48416"/>
    <lineage>
        <taxon>Eukaryota</taxon>
        <taxon>Metazoa</taxon>
        <taxon>Chordata</taxon>
        <taxon>Craniata</taxon>
        <taxon>Vertebrata</taxon>
        <taxon>Euteleostomi</taxon>
        <taxon>Actinopterygii</taxon>
        <taxon>Neopterygii</taxon>
        <taxon>Teleostei</taxon>
        <taxon>Neoteleostei</taxon>
        <taxon>Acanthomorphata</taxon>
        <taxon>Eupercaria</taxon>
        <taxon>Perciformes</taxon>
        <taxon>Cottioidei</taxon>
        <taxon>Zoarcales</taxon>
        <taxon>Zoarcidae</taxon>
        <taxon>Zoarcinae</taxon>
        <taxon>Zoarces</taxon>
    </lineage>
</organism>
<dbReference type="Pfam" id="PF05217">
    <property type="entry name" value="SAXO1-2"/>
    <property type="match status" value="1"/>
</dbReference>
<dbReference type="InterPro" id="IPR033336">
    <property type="entry name" value="SAXO1/2"/>
</dbReference>
<dbReference type="Proteomes" id="UP001488805">
    <property type="component" value="Unassembled WGS sequence"/>
</dbReference>
<dbReference type="AlphaFoldDB" id="A0AAW1ER42"/>
<comment type="similarity">
    <text evidence="1">Belongs to the FAM154 family.</text>
</comment>
<dbReference type="GO" id="GO:0008017">
    <property type="term" value="F:microtubule binding"/>
    <property type="evidence" value="ECO:0007669"/>
    <property type="project" value="InterPro"/>
</dbReference>
<keyword evidence="3" id="KW-1185">Reference proteome</keyword>
<evidence type="ECO:0000313" key="2">
    <source>
        <dbReference type="EMBL" id="KAK9524663.1"/>
    </source>
</evidence>
<proteinExistence type="inferred from homology"/>
<name>A0AAW1ER42_ZOAVI</name>
<evidence type="ECO:0000256" key="1">
    <source>
        <dbReference type="ARBA" id="ARBA00008738"/>
    </source>
</evidence>
<accession>A0AAW1ER42</accession>
<dbReference type="EMBL" id="JBCEZU010000145">
    <property type="protein sequence ID" value="KAK9524663.1"/>
    <property type="molecule type" value="Genomic_DNA"/>
</dbReference>